<dbReference type="GO" id="GO:0016616">
    <property type="term" value="F:oxidoreductase activity, acting on the CH-OH group of donors, NAD or NADP as acceptor"/>
    <property type="evidence" value="ECO:0007669"/>
    <property type="project" value="TreeGrafter"/>
</dbReference>
<dbReference type="InterPro" id="IPR036291">
    <property type="entry name" value="NAD(P)-bd_dom_sf"/>
</dbReference>
<keyword evidence="5" id="KW-1185">Reference proteome</keyword>
<evidence type="ECO:0000256" key="3">
    <source>
        <dbReference type="RuleBase" id="RU000363"/>
    </source>
</evidence>
<evidence type="ECO:0000256" key="2">
    <source>
        <dbReference type="ARBA" id="ARBA00022857"/>
    </source>
</evidence>
<keyword evidence="2" id="KW-0521">NADP</keyword>
<dbReference type="PRINTS" id="PR00081">
    <property type="entry name" value="GDHRDH"/>
</dbReference>
<gene>
    <name evidence="4" type="ORF">QCA50_006584</name>
</gene>
<comment type="caution">
    <text evidence="4">The sequence shown here is derived from an EMBL/GenBank/DDBJ whole genome shotgun (WGS) entry which is preliminary data.</text>
</comment>
<dbReference type="PRINTS" id="PR00080">
    <property type="entry name" value="SDRFAMILY"/>
</dbReference>
<name>A0AAW0GF94_9APHY</name>
<organism evidence="4 5">
    <name type="scientific">Cerrena zonata</name>
    <dbReference type="NCBI Taxonomy" id="2478898"/>
    <lineage>
        <taxon>Eukaryota</taxon>
        <taxon>Fungi</taxon>
        <taxon>Dikarya</taxon>
        <taxon>Basidiomycota</taxon>
        <taxon>Agaricomycotina</taxon>
        <taxon>Agaricomycetes</taxon>
        <taxon>Polyporales</taxon>
        <taxon>Cerrenaceae</taxon>
        <taxon>Cerrena</taxon>
    </lineage>
</organism>
<protein>
    <recommendedName>
        <fullName evidence="6">NAD(P)-binding protein</fullName>
    </recommendedName>
</protein>
<dbReference type="InterPro" id="IPR002347">
    <property type="entry name" value="SDR_fam"/>
</dbReference>
<dbReference type="PANTHER" id="PTHR42760">
    <property type="entry name" value="SHORT-CHAIN DEHYDROGENASES/REDUCTASES FAMILY MEMBER"/>
    <property type="match status" value="1"/>
</dbReference>
<proteinExistence type="inferred from homology"/>
<dbReference type="Gene3D" id="3.40.50.720">
    <property type="entry name" value="NAD(P)-binding Rossmann-like Domain"/>
    <property type="match status" value="1"/>
</dbReference>
<comment type="similarity">
    <text evidence="1 3">Belongs to the short-chain dehydrogenases/reductases (SDR) family.</text>
</comment>
<dbReference type="AlphaFoldDB" id="A0AAW0GF94"/>
<evidence type="ECO:0000313" key="5">
    <source>
        <dbReference type="Proteomes" id="UP001385951"/>
    </source>
</evidence>
<reference evidence="4 5" key="1">
    <citation type="submission" date="2022-09" db="EMBL/GenBank/DDBJ databases">
        <authorList>
            <person name="Palmer J.M."/>
        </authorList>
    </citation>
    <scope>NUCLEOTIDE SEQUENCE [LARGE SCALE GENOMIC DNA]</scope>
    <source>
        <strain evidence="4 5">DSM 7382</strain>
    </source>
</reference>
<dbReference type="GO" id="GO:0006633">
    <property type="term" value="P:fatty acid biosynthetic process"/>
    <property type="evidence" value="ECO:0007669"/>
    <property type="project" value="TreeGrafter"/>
</dbReference>
<dbReference type="InterPro" id="IPR020904">
    <property type="entry name" value="Sc_DH/Rdtase_CS"/>
</dbReference>
<evidence type="ECO:0000313" key="4">
    <source>
        <dbReference type="EMBL" id="KAK7689944.1"/>
    </source>
</evidence>
<evidence type="ECO:0000256" key="1">
    <source>
        <dbReference type="ARBA" id="ARBA00006484"/>
    </source>
</evidence>
<dbReference type="Proteomes" id="UP001385951">
    <property type="component" value="Unassembled WGS sequence"/>
</dbReference>
<evidence type="ECO:0008006" key="6">
    <source>
        <dbReference type="Google" id="ProtNLM"/>
    </source>
</evidence>
<dbReference type="Pfam" id="PF00106">
    <property type="entry name" value="adh_short"/>
    <property type="match status" value="1"/>
</dbReference>
<dbReference type="PANTHER" id="PTHR42760:SF121">
    <property type="entry name" value="3-OXOACYL-(ACYL-CARRIER-PROTEIN) REDUCTASE"/>
    <property type="match status" value="1"/>
</dbReference>
<accession>A0AAW0GF94</accession>
<dbReference type="SUPFAM" id="SSF51735">
    <property type="entry name" value="NAD(P)-binding Rossmann-fold domains"/>
    <property type="match status" value="1"/>
</dbReference>
<dbReference type="EMBL" id="JASBNA010000007">
    <property type="protein sequence ID" value="KAK7689944.1"/>
    <property type="molecule type" value="Genomic_DNA"/>
</dbReference>
<sequence>MVADTVESLGCLDIMVANAGIVGGGTLDTLPVETFDKVIAVNLRGTMMCYKYAGQEMVKQGRGGRIIGASSVVGKKGSGGLTAYSATKFAIRGLTQSFAMEMLSHRVTVNAYCPGLIITEMTASPSDVHFGGRHGAAVRQSLGVPPEIPDGKPEDIASWVSYICKPEAHYITGSSSLIASGAVMD</sequence>
<dbReference type="PROSITE" id="PS00061">
    <property type="entry name" value="ADH_SHORT"/>
    <property type="match status" value="1"/>
</dbReference>
<dbReference type="GO" id="GO:0048038">
    <property type="term" value="F:quinone binding"/>
    <property type="evidence" value="ECO:0007669"/>
    <property type="project" value="TreeGrafter"/>
</dbReference>